<protein>
    <submittedName>
        <fullName evidence="2">Uncharacterized protein</fullName>
    </submittedName>
</protein>
<evidence type="ECO:0000256" key="1">
    <source>
        <dbReference type="SAM" id="MobiDB-lite"/>
    </source>
</evidence>
<organism evidence="2 3">
    <name type="scientific">Oryza meyeriana var. granulata</name>
    <dbReference type="NCBI Taxonomy" id="110450"/>
    <lineage>
        <taxon>Eukaryota</taxon>
        <taxon>Viridiplantae</taxon>
        <taxon>Streptophyta</taxon>
        <taxon>Embryophyta</taxon>
        <taxon>Tracheophyta</taxon>
        <taxon>Spermatophyta</taxon>
        <taxon>Magnoliopsida</taxon>
        <taxon>Liliopsida</taxon>
        <taxon>Poales</taxon>
        <taxon>Poaceae</taxon>
        <taxon>BOP clade</taxon>
        <taxon>Oryzoideae</taxon>
        <taxon>Oryzeae</taxon>
        <taxon>Oryzinae</taxon>
        <taxon>Oryza</taxon>
        <taxon>Oryza meyeriana</taxon>
    </lineage>
</organism>
<name>A0A6G1CM22_9ORYZ</name>
<proteinExistence type="predicted"/>
<evidence type="ECO:0000313" key="2">
    <source>
        <dbReference type="EMBL" id="KAF0901206.1"/>
    </source>
</evidence>
<keyword evidence="3" id="KW-1185">Reference proteome</keyword>
<feature type="region of interest" description="Disordered" evidence="1">
    <location>
        <begin position="382"/>
        <end position="406"/>
    </location>
</feature>
<evidence type="ECO:0000313" key="3">
    <source>
        <dbReference type="Proteomes" id="UP000479710"/>
    </source>
</evidence>
<comment type="caution">
    <text evidence="2">The sequence shown here is derived from an EMBL/GenBank/DDBJ whole genome shotgun (WGS) entry which is preliminary data.</text>
</comment>
<dbReference type="EMBL" id="SPHZ02000009">
    <property type="protein sequence ID" value="KAF0901206.1"/>
    <property type="molecule type" value="Genomic_DNA"/>
</dbReference>
<accession>A0A6G1CM22</accession>
<reference evidence="2 3" key="1">
    <citation type="submission" date="2019-11" db="EMBL/GenBank/DDBJ databases">
        <title>Whole genome sequence of Oryza granulata.</title>
        <authorList>
            <person name="Li W."/>
        </authorList>
    </citation>
    <scope>NUCLEOTIDE SEQUENCE [LARGE SCALE GENOMIC DNA]</scope>
    <source>
        <strain evidence="3">cv. Menghai</strain>
        <tissue evidence="2">Leaf</tissue>
    </source>
</reference>
<dbReference type="AlphaFoldDB" id="A0A6G1CM22"/>
<feature type="compositionally biased region" description="Polar residues" evidence="1">
    <location>
        <begin position="1"/>
        <end position="15"/>
    </location>
</feature>
<feature type="region of interest" description="Disordered" evidence="1">
    <location>
        <begin position="1"/>
        <end position="205"/>
    </location>
</feature>
<feature type="compositionally biased region" description="Low complexity" evidence="1">
    <location>
        <begin position="157"/>
        <end position="168"/>
    </location>
</feature>
<feature type="compositionally biased region" description="Basic and acidic residues" evidence="1">
    <location>
        <begin position="388"/>
        <end position="399"/>
    </location>
</feature>
<sequence>MGKSGTTGDSPQVQCQGDPGAHVRDGPRVDADPGDEVVESVVTAELLGSQAPAPRGARWTPGTRRGPTNVLRVQGPLRSQKPRPPPSPPRVTMTRRMAHNAEAGGSGQPRSWETPATLGPESRTVDPEGQPRPGRGAHSPPTKKKKTVLAPEGRPFAGPAKSSGAPGALEARETEGATAAPPDANLSQCEAPAPEDVMPYHRGEVGQPPIPPPPLHGRNAVLGVEAVSWALMRLRFCPHDFSGAGTSSRPGPRESFPEVLVSAQDAVERLRAVAISEQVELNEKRSVLAAKGDRLEEEHQKLESHVHAAKAVYDRDVVEVEVEEGPGYGARRGYRREGRSRKGAGLKSQQALFDAFKARACARIQQVEDRELELARREGAMAKQEAAIARREEATRASEARQLQAS</sequence>
<dbReference type="Proteomes" id="UP000479710">
    <property type="component" value="Unassembled WGS sequence"/>
</dbReference>
<gene>
    <name evidence="2" type="ORF">E2562_038329</name>
</gene>
<feature type="compositionally biased region" description="Basic and acidic residues" evidence="1">
    <location>
        <begin position="21"/>
        <end position="31"/>
    </location>
</feature>